<dbReference type="GO" id="GO:0003700">
    <property type="term" value="F:DNA-binding transcription factor activity"/>
    <property type="evidence" value="ECO:0007669"/>
    <property type="project" value="InterPro"/>
</dbReference>
<dbReference type="InterPro" id="IPR058163">
    <property type="entry name" value="LysR-type_TF_proteobact-type"/>
</dbReference>
<evidence type="ECO:0000256" key="2">
    <source>
        <dbReference type="ARBA" id="ARBA00023015"/>
    </source>
</evidence>
<protein>
    <submittedName>
        <fullName evidence="6">Colanic acid biosynthesis glycosyltransferase WcaA</fullName>
    </submittedName>
</protein>
<comment type="similarity">
    <text evidence="1">Belongs to the LysR transcriptional regulatory family.</text>
</comment>
<keyword evidence="2" id="KW-0805">Transcription regulation</keyword>
<dbReference type="GO" id="GO:0043565">
    <property type="term" value="F:sequence-specific DNA binding"/>
    <property type="evidence" value="ECO:0007669"/>
    <property type="project" value="TreeGrafter"/>
</dbReference>
<dbReference type="InterPro" id="IPR036390">
    <property type="entry name" value="WH_DNA-bd_sf"/>
</dbReference>
<dbReference type="SUPFAM" id="SSF53850">
    <property type="entry name" value="Periplasmic binding protein-like II"/>
    <property type="match status" value="1"/>
</dbReference>
<gene>
    <name evidence="6" type="ORF">BJI46_07165</name>
</gene>
<dbReference type="GO" id="GO:0016740">
    <property type="term" value="F:transferase activity"/>
    <property type="evidence" value="ECO:0007669"/>
    <property type="project" value="UniProtKB-KW"/>
</dbReference>
<dbReference type="AlphaFoldDB" id="A0A1E7QWN1"/>
<dbReference type="Gene3D" id="1.10.10.10">
    <property type="entry name" value="Winged helix-like DNA-binding domain superfamily/Winged helix DNA-binding domain"/>
    <property type="match status" value="1"/>
</dbReference>
<evidence type="ECO:0000259" key="5">
    <source>
        <dbReference type="PROSITE" id="PS50931"/>
    </source>
</evidence>
<dbReference type="EMBL" id="MKKK01000074">
    <property type="protein sequence ID" value="OEY91505.1"/>
    <property type="molecule type" value="Genomic_DNA"/>
</dbReference>
<accession>A0A1E7QWN1</accession>
<name>A0A1E7QWN1_9GAMM</name>
<dbReference type="Gene3D" id="3.40.190.10">
    <property type="entry name" value="Periplasmic binding protein-like II"/>
    <property type="match status" value="2"/>
</dbReference>
<organism evidence="6 7">
    <name type="scientific">Acinetobacter qingfengensis</name>
    <dbReference type="NCBI Taxonomy" id="1262585"/>
    <lineage>
        <taxon>Bacteria</taxon>
        <taxon>Pseudomonadati</taxon>
        <taxon>Pseudomonadota</taxon>
        <taxon>Gammaproteobacteria</taxon>
        <taxon>Moraxellales</taxon>
        <taxon>Moraxellaceae</taxon>
        <taxon>Acinetobacter</taxon>
    </lineage>
</organism>
<dbReference type="Pfam" id="PF03466">
    <property type="entry name" value="LysR_substrate"/>
    <property type="match status" value="1"/>
</dbReference>
<dbReference type="Pfam" id="PF00126">
    <property type="entry name" value="HTH_1"/>
    <property type="match status" value="1"/>
</dbReference>
<dbReference type="PROSITE" id="PS50931">
    <property type="entry name" value="HTH_LYSR"/>
    <property type="match status" value="1"/>
</dbReference>
<dbReference type="PANTHER" id="PTHR30537:SF32">
    <property type="entry name" value="HTH-TYPE TRANSCRIPTIONAL REGULATOR DSDC"/>
    <property type="match status" value="1"/>
</dbReference>
<dbReference type="InterPro" id="IPR005119">
    <property type="entry name" value="LysR_subst-bd"/>
</dbReference>
<dbReference type="RefSeq" id="WP_070071120.1">
    <property type="nucleotide sequence ID" value="NZ_MKKK01000074.1"/>
</dbReference>
<dbReference type="SUPFAM" id="SSF46785">
    <property type="entry name" value="Winged helix' DNA-binding domain"/>
    <property type="match status" value="1"/>
</dbReference>
<evidence type="ECO:0000256" key="1">
    <source>
        <dbReference type="ARBA" id="ARBA00009437"/>
    </source>
</evidence>
<dbReference type="InterPro" id="IPR036388">
    <property type="entry name" value="WH-like_DNA-bd_sf"/>
</dbReference>
<comment type="caution">
    <text evidence="6">The sequence shown here is derived from an EMBL/GenBank/DDBJ whole genome shotgun (WGS) entry which is preliminary data.</text>
</comment>
<keyword evidence="3" id="KW-0238">DNA-binding</keyword>
<evidence type="ECO:0000313" key="6">
    <source>
        <dbReference type="EMBL" id="OEY91505.1"/>
    </source>
</evidence>
<evidence type="ECO:0000313" key="7">
    <source>
        <dbReference type="Proteomes" id="UP000185895"/>
    </source>
</evidence>
<sequence>MPDSNKLHHHLNASQFANLHTFFVVARFLSFKKAADFLCLTSSAVSHRIHRLENSLGIKLFQRLTRSIVLTHDGERIFKILSKSMIDLDEAMQPVTEDNIEGRISVYAPPSFAQCWLIPHFTEFSERYPGLSIDLRVGNDTIDFRVHNIDLAIEYAIGDFIGLNSEKIMSERITPVCSPAYAEQYHLHNQPENLSQCVLLHDSFAWPHAAYDSEWNAWLKHMHYDIQLSEKCFSFDRSDLCAVAAIHHAGIAIGREQLVQKYIENGQLIAPFGTFKKLSSYGYYMVHSQMNRLPLKTRIFKKFLLEKAVLQIH</sequence>
<evidence type="ECO:0000256" key="3">
    <source>
        <dbReference type="ARBA" id="ARBA00023125"/>
    </source>
</evidence>
<keyword evidence="6" id="KW-0808">Transferase</keyword>
<dbReference type="PANTHER" id="PTHR30537">
    <property type="entry name" value="HTH-TYPE TRANSCRIPTIONAL REGULATOR"/>
    <property type="match status" value="1"/>
</dbReference>
<dbReference type="InterPro" id="IPR000847">
    <property type="entry name" value="LysR_HTH_N"/>
</dbReference>
<keyword evidence="7" id="KW-1185">Reference proteome</keyword>
<evidence type="ECO:0000256" key="4">
    <source>
        <dbReference type="ARBA" id="ARBA00023163"/>
    </source>
</evidence>
<dbReference type="PRINTS" id="PR00039">
    <property type="entry name" value="HTHLYSR"/>
</dbReference>
<dbReference type="GO" id="GO:0006351">
    <property type="term" value="P:DNA-templated transcription"/>
    <property type="evidence" value="ECO:0007669"/>
    <property type="project" value="TreeGrafter"/>
</dbReference>
<keyword evidence="4" id="KW-0804">Transcription</keyword>
<proteinExistence type="inferred from homology"/>
<reference evidence="6 7" key="1">
    <citation type="submission" date="2016-09" db="EMBL/GenBank/DDBJ databases">
        <authorList>
            <person name="Capua I."/>
            <person name="De Benedictis P."/>
            <person name="Joannis T."/>
            <person name="Lombin L.H."/>
            <person name="Cattoli G."/>
        </authorList>
    </citation>
    <scope>NUCLEOTIDE SEQUENCE [LARGE SCALE GENOMIC DNA]</scope>
    <source>
        <strain evidence="6 7">ANC 4671</strain>
    </source>
</reference>
<dbReference type="NCBIfam" id="NF007491">
    <property type="entry name" value="PRK10086.1"/>
    <property type="match status" value="1"/>
</dbReference>
<dbReference type="STRING" id="1262585.BJI46_07165"/>
<feature type="domain" description="HTH lysR-type" evidence="5">
    <location>
        <begin position="19"/>
        <end position="71"/>
    </location>
</feature>
<dbReference type="CDD" id="cd08432">
    <property type="entry name" value="PBP2_GcdR_TrpI_HvrB_AmpR_like"/>
    <property type="match status" value="1"/>
</dbReference>
<dbReference type="OrthoDB" id="5526340at2"/>
<dbReference type="Proteomes" id="UP000185895">
    <property type="component" value="Unassembled WGS sequence"/>
</dbReference>